<evidence type="ECO:0000256" key="3">
    <source>
        <dbReference type="ARBA" id="ARBA00022692"/>
    </source>
</evidence>
<evidence type="ECO:0000313" key="10">
    <source>
        <dbReference type="Proteomes" id="UP000659654"/>
    </source>
</evidence>
<dbReference type="Proteomes" id="UP000659654">
    <property type="component" value="Unassembled WGS sequence"/>
</dbReference>
<feature type="domain" description="Palmitoyltransferase DHHC" evidence="8">
    <location>
        <begin position="151"/>
        <end position="277"/>
    </location>
</feature>
<feature type="transmembrane region" description="Helical" evidence="7">
    <location>
        <begin position="199"/>
        <end position="222"/>
    </location>
</feature>
<evidence type="ECO:0000256" key="5">
    <source>
        <dbReference type="ARBA" id="ARBA00023136"/>
    </source>
</evidence>
<dbReference type="SMR" id="A0A7I8X571"/>
<keyword evidence="10" id="KW-1185">Reference proteome</keyword>
<dbReference type="PROSITE" id="PS50216">
    <property type="entry name" value="DHHC"/>
    <property type="match status" value="1"/>
</dbReference>
<comment type="caution">
    <text evidence="9">The sequence shown here is derived from an EMBL/GenBank/DDBJ whole genome shotgun (WGS) entry which is preliminary data.</text>
</comment>
<dbReference type="InterPro" id="IPR001594">
    <property type="entry name" value="Palmitoyltrfase_DHHC"/>
</dbReference>
<dbReference type="EMBL" id="CAJFDI010000005">
    <property type="protein sequence ID" value="CAD5231060.1"/>
    <property type="molecule type" value="Genomic_DNA"/>
</dbReference>
<evidence type="ECO:0000256" key="7">
    <source>
        <dbReference type="RuleBase" id="RU079119"/>
    </source>
</evidence>
<comment type="domain">
    <text evidence="7">The DHHC domain is required for palmitoyltransferase activity.</text>
</comment>
<evidence type="ECO:0000256" key="1">
    <source>
        <dbReference type="ARBA" id="ARBA00004141"/>
    </source>
</evidence>
<protein>
    <recommendedName>
        <fullName evidence="7">Palmitoyltransferase</fullName>
        <ecNumber evidence="7">2.3.1.225</ecNumber>
    </recommendedName>
</protein>
<dbReference type="Proteomes" id="UP000582659">
    <property type="component" value="Unassembled WGS sequence"/>
</dbReference>
<dbReference type="InterPro" id="IPR039859">
    <property type="entry name" value="PFA4/ZDH16/20/ERF2-like"/>
</dbReference>
<gene>
    <name evidence="9" type="ORF">BXYJ_LOCUS11292</name>
</gene>
<comment type="subcellular location">
    <subcellularLocation>
        <location evidence="1">Membrane</location>
        <topology evidence="1">Multi-pass membrane protein</topology>
    </subcellularLocation>
</comment>
<keyword evidence="2 7" id="KW-0808">Transferase</keyword>
<dbReference type="GO" id="GO:0016020">
    <property type="term" value="C:membrane"/>
    <property type="evidence" value="ECO:0007669"/>
    <property type="project" value="UniProtKB-SubCell"/>
</dbReference>
<evidence type="ECO:0000313" key="9">
    <source>
        <dbReference type="EMBL" id="CAD5231060.1"/>
    </source>
</evidence>
<comment type="similarity">
    <text evidence="7">Belongs to the DHHC palmitoyltransferase family.</text>
</comment>
<keyword evidence="3 7" id="KW-0812">Transmembrane</keyword>
<keyword evidence="4 7" id="KW-1133">Transmembrane helix</keyword>
<dbReference type="EC" id="2.3.1.225" evidence="7"/>
<name>A0A7I8X571_BURXY</name>
<feature type="transmembrane region" description="Helical" evidence="7">
    <location>
        <begin position="62"/>
        <end position="81"/>
    </location>
</feature>
<accession>A0A7I8X571</accession>
<evidence type="ECO:0000256" key="4">
    <source>
        <dbReference type="ARBA" id="ARBA00022989"/>
    </source>
</evidence>
<sequence length="349" mass="40395">MSWYSVIYVYVRNVREKRPLLGLVLHLLLNSLLIIQLVLFWYCAYVYGFVLCGKMLRSGVQVSFYLFIWCSLTLMMMWSLIQTLRTPVSQVPDIYFVDEEIDKRLKDCTPNANGRYMPDVSNVNQVEEQIKILVKVVEQKGLLLVETDHFGRIRYCYQCSLIKPDRAHHCSSCGFCVIKYDHHCPWINKCVSFGNYKFFLLYLFYGCCVVAWTLVTSIEGVIRYFVNQDWSGEAGYFAQIVISLVMCGVFGYYPLGELLIYHFGLVSLNETTCEQAKIPIIRGDYRADYNFGRPFNFRAVFGWGLWLFPVDTAVIDGLHFPVHYSQTALAADKICVRPVDKSDKLADQE</sequence>
<evidence type="ECO:0000256" key="2">
    <source>
        <dbReference type="ARBA" id="ARBA00022679"/>
    </source>
</evidence>
<keyword evidence="5 7" id="KW-0472">Membrane</keyword>
<dbReference type="EMBL" id="CAJFCV020000005">
    <property type="protein sequence ID" value="CAG9122142.1"/>
    <property type="molecule type" value="Genomic_DNA"/>
</dbReference>
<dbReference type="GO" id="GO:0019706">
    <property type="term" value="F:protein-cysteine S-palmitoyltransferase activity"/>
    <property type="evidence" value="ECO:0007669"/>
    <property type="project" value="UniProtKB-EC"/>
</dbReference>
<dbReference type="OrthoDB" id="9909019at2759"/>
<organism evidence="9 10">
    <name type="scientific">Bursaphelenchus xylophilus</name>
    <name type="common">Pinewood nematode worm</name>
    <name type="synonym">Aphelenchoides xylophilus</name>
    <dbReference type="NCBI Taxonomy" id="6326"/>
    <lineage>
        <taxon>Eukaryota</taxon>
        <taxon>Metazoa</taxon>
        <taxon>Ecdysozoa</taxon>
        <taxon>Nematoda</taxon>
        <taxon>Chromadorea</taxon>
        <taxon>Rhabditida</taxon>
        <taxon>Tylenchina</taxon>
        <taxon>Tylenchomorpha</taxon>
        <taxon>Aphelenchoidea</taxon>
        <taxon>Aphelenchoididae</taxon>
        <taxon>Bursaphelenchus</taxon>
    </lineage>
</organism>
<keyword evidence="6 7" id="KW-0012">Acyltransferase</keyword>
<evidence type="ECO:0000256" key="6">
    <source>
        <dbReference type="ARBA" id="ARBA00023315"/>
    </source>
</evidence>
<feature type="transmembrane region" description="Helical" evidence="7">
    <location>
        <begin position="234"/>
        <end position="255"/>
    </location>
</feature>
<evidence type="ECO:0000259" key="8">
    <source>
        <dbReference type="Pfam" id="PF01529"/>
    </source>
</evidence>
<comment type="catalytic activity">
    <reaction evidence="7">
        <text>L-cysteinyl-[protein] + hexadecanoyl-CoA = S-hexadecanoyl-L-cysteinyl-[protein] + CoA</text>
        <dbReference type="Rhea" id="RHEA:36683"/>
        <dbReference type="Rhea" id="RHEA-COMP:10131"/>
        <dbReference type="Rhea" id="RHEA-COMP:11032"/>
        <dbReference type="ChEBI" id="CHEBI:29950"/>
        <dbReference type="ChEBI" id="CHEBI:57287"/>
        <dbReference type="ChEBI" id="CHEBI:57379"/>
        <dbReference type="ChEBI" id="CHEBI:74151"/>
        <dbReference type="EC" id="2.3.1.225"/>
    </reaction>
</comment>
<dbReference type="PANTHER" id="PTHR12246">
    <property type="entry name" value="PALMITOYLTRANSFERASE ZDHHC16"/>
    <property type="match status" value="1"/>
</dbReference>
<dbReference type="AlphaFoldDB" id="A0A7I8X571"/>
<proteinExistence type="inferred from homology"/>
<reference evidence="9" key="1">
    <citation type="submission" date="2020-09" db="EMBL/GenBank/DDBJ databases">
        <authorList>
            <person name="Kikuchi T."/>
        </authorList>
    </citation>
    <scope>NUCLEOTIDE SEQUENCE</scope>
    <source>
        <strain evidence="9">Ka4C1</strain>
    </source>
</reference>
<dbReference type="Pfam" id="PF01529">
    <property type="entry name" value="DHHC"/>
    <property type="match status" value="1"/>
</dbReference>
<feature type="transmembrane region" description="Helical" evidence="7">
    <location>
        <begin position="20"/>
        <end position="42"/>
    </location>
</feature>